<dbReference type="AlphaFoldDB" id="A0A9P8RG73"/>
<dbReference type="GO" id="GO:0003700">
    <property type="term" value="F:DNA-binding transcription factor activity"/>
    <property type="evidence" value="ECO:0007669"/>
    <property type="project" value="InterPro"/>
</dbReference>
<evidence type="ECO:0000256" key="1">
    <source>
        <dbReference type="ARBA" id="ARBA00023242"/>
    </source>
</evidence>
<proteinExistence type="predicted"/>
<dbReference type="CDD" id="cd12148">
    <property type="entry name" value="fungal_TF_MHR"/>
    <property type="match status" value="1"/>
</dbReference>
<dbReference type="InterPro" id="IPR050987">
    <property type="entry name" value="AtrR-like"/>
</dbReference>
<evidence type="ECO:0000313" key="5">
    <source>
        <dbReference type="Proteomes" id="UP000758603"/>
    </source>
</evidence>
<keyword evidence="1" id="KW-0539">Nucleus</keyword>
<gene>
    <name evidence="4" type="ORF">BKA67DRAFT_595702</name>
</gene>
<protein>
    <recommendedName>
        <fullName evidence="3">Xylanolytic transcriptional activator regulatory domain-containing protein</fullName>
    </recommendedName>
</protein>
<dbReference type="OrthoDB" id="39175at2759"/>
<accession>A0A9P8RG73</accession>
<evidence type="ECO:0000313" key="4">
    <source>
        <dbReference type="EMBL" id="KAH6645267.1"/>
    </source>
</evidence>
<feature type="domain" description="Xylanolytic transcriptional activator regulatory" evidence="3">
    <location>
        <begin position="263"/>
        <end position="333"/>
    </location>
</feature>
<keyword evidence="5" id="KW-1185">Reference proteome</keyword>
<dbReference type="RefSeq" id="XP_045951781.1">
    <property type="nucleotide sequence ID" value="XM_046105195.1"/>
</dbReference>
<dbReference type="EMBL" id="JAGPXC010000011">
    <property type="protein sequence ID" value="KAH6645267.1"/>
    <property type="molecule type" value="Genomic_DNA"/>
</dbReference>
<dbReference type="GO" id="GO:0003677">
    <property type="term" value="F:DNA binding"/>
    <property type="evidence" value="ECO:0007669"/>
    <property type="project" value="InterPro"/>
</dbReference>
<dbReference type="SMART" id="SM00906">
    <property type="entry name" value="Fungal_trans"/>
    <property type="match status" value="1"/>
</dbReference>
<evidence type="ECO:0000259" key="3">
    <source>
        <dbReference type="SMART" id="SM00906"/>
    </source>
</evidence>
<dbReference type="GeneID" id="70134086"/>
<dbReference type="GO" id="GO:0006351">
    <property type="term" value="P:DNA-templated transcription"/>
    <property type="evidence" value="ECO:0007669"/>
    <property type="project" value="InterPro"/>
</dbReference>
<dbReference type="GO" id="GO:0008270">
    <property type="term" value="F:zinc ion binding"/>
    <property type="evidence" value="ECO:0007669"/>
    <property type="project" value="InterPro"/>
</dbReference>
<sequence length="640" mass="71292">MGDHEKDLSPRQSRTCNHCKARKKRKIPCQFSNTKRLLRRSTPAPTQTDGSTAAPAAVAGNDLYIDRILEHPGLTGIGMNDECIFKSSVTSSSLAVFSESRLRLISQRLGHNQVRDLVEQIWKTLEVRFHICKPRATPTAILHQGSATPSIVPSNEAAAYITAYFDFVHPLYPFLNQKVFESKALAPEVSSILAEQPAFSALYHAVLALGCQHVGDGSFDPEKGRARQIFQVSLAIMPYLLLPPDTEGTLQALFGINIPGMQVDELIIEAARISMRMGCHRVIKKRDTDPVSCYKTFWVIYALERMLCFFYGRSPIIPDYDIGCPIPETPESNVEGFNFFVTALRGSRILSKAYQMLFSVSATMKSTEQYYASIDEIKSDLNRWTGSIPPKFRPGMPFHSGTSWMTFMSLRLHYMYHALVMSLCRLELHIGADADVLRINDTRKLLMDTARTIINLTTFIELKPYTPLWVLGTIPASAMFILFDFVVHNPSHAETDTNLRLLDTAAGYYGRLQYATGGTFPSMVMSGFAHIAADFVRRIRTEHDVPMSRPGGRQFQDMANIALPVPTPYDAPAPDVSNSTNMVTGTVCTSGPIFTVHSDITPEPLFYPVAEGDLFMNDDLLAGFNFTNFFDTTLPGFDAG</sequence>
<comment type="caution">
    <text evidence="4">The sequence shown here is derived from an EMBL/GenBank/DDBJ whole genome shotgun (WGS) entry which is preliminary data.</text>
</comment>
<reference evidence="4" key="1">
    <citation type="journal article" date="2021" name="Nat. Commun.">
        <title>Genetic determinants of endophytism in the Arabidopsis root mycobiome.</title>
        <authorList>
            <person name="Mesny F."/>
            <person name="Miyauchi S."/>
            <person name="Thiergart T."/>
            <person name="Pickel B."/>
            <person name="Atanasova L."/>
            <person name="Karlsson M."/>
            <person name="Huettel B."/>
            <person name="Barry K.W."/>
            <person name="Haridas S."/>
            <person name="Chen C."/>
            <person name="Bauer D."/>
            <person name="Andreopoulos W."/>
            <person name="Pangilinan J."/>
            <person name="LaButti K."/>
            <person name="Riley R."/>
            <person name="Lipzen A."/>
            <person name="Clum A."/>
            <person name="Drula E."/>
            <person name="Henrissat B."/>
            <person name="Kohler A."/>
            <person name="Grigoriev I.V."/>
            <person name="Martin F.M."/>
            <person name="Hacquard S."/>
        </authorList>
    </citation>
    <scope>NUCLEOTIDE SEQUENCE</scope>
    <source>
        <strain evidence="4">MPI-SDFR-AT-0073</strain>
    </source>
</reference>
<organism evidence="4 5">
    <name type="scientific">Truncatella angustata</name>
    <dbReference type="NCBI Taxonomy" id="152316"/>
    <lineage>
        <taxon>Eukaryota</taxon>
        <taxon>Fungi</taxon>
        <taxon>Dikarya</taxon>
        <taxon>Ascomycota</taxon>
        <taxon>Pezizomycotina</taxon>
        <taxon>Sordariomycetes</taxon>
        <taxon>Xylariomycetidae</taxon>
        <taxon>Amphisphaeriales</taxon>
        <taxon>Sporocadaceae</taxon>
        <taxon>Truncatella</taxon>
    </lineage>
</organism>
<dbReference type="PANTHER" id="PTHR46910">
    <property type="entry name" value="TRANSCRIPTION FACTOR PDR1"/>
    <property type="match status" value="1"/>
</dbReference>
<dbReference type="InterPro" id="IPR007219">
    <property type="entry name" value="XnlR_reg_dom"/>
</dbReference>
<name>A0A9P8RG73_9PEZI</name>
<feature type="region of interest" description="Disordered" evidence="2">
    <location>
        <begin position="34"/>
        <end position="54"/>
    </location>
</feature>
<dbReference type="Pfam" id="PF04082">
    <property type="entry name" value="Fungal_trans"/>
    <property type="match status" value="1"/>
</dbReference>
<dbReference type="PANTHER" id="PTHR46910:SF1">
    <property type="entry name" value="MISCELLANEOUS ZN(II)2CYS6 TRANSCRIPTION FACTOR (EUROFUNG)-RELATED"/>
    <property type="match status" value="1"/>
</dbReference>
<evidence type="ECO:0000256" key="2">
    <source>
        <dbReference type="SAM" id="MobiDB-lite"/>
    </source>
</evidence>
<dbReference type="Proteomes" id="UP000758603">
    <property type="component" value="Unassembled WGS sequence"/>
</dbReference>